<proteinExistence type="predicted"/>
<keyword evidence="1" id="KW-0175">Coiled coil</keyword>
<dbReference type="EMBL" id="SRPR01000058">
    <property type="protein sequence ID" value="KAG5963055.1"/>
    <property type="molecule type" value="Genomic_DNA"/>
</dbReference>
<protein>
    <submittedName>
        <fullName evidence="3">Uncharacterized protein</fullName>
    </submittedName>
</protein>
<feature type="compositionally biased region" description="Polar residues" evidence="2">
    <location>
        <begin position="709"/>
        <end position="728"/>
    </location>
</feature>
<feature type="compositionally biased region" description="Basic and acidic residues" evidence="2">
    <location>
        <begin position="698"/>
        <end position="708"/>
    </location>
</feature>
<feature type="coiled-coil region" evidence="1">
    <location>
        <begin position="779"/>
        <end position="813"/>
    </location>
</feature>
<feature type="compositionally biased region" description="Basic residues" evidence="2">
    <location>
        <begin position="209"/>
        <end position="218"/>
    </location>
</feature>
<feature type="compositionally biased region" description="Polar residues" evidence="2">
    <location>
        <begin position="350"/>
        <end position="365"/>
    </location>
</feature>
<feature type="compositionally biased region" description="Basic and acidic residues" evidence="2">
    <location>
        <begin position="366"/>
        <end position="376"/>
    </location>
</feature>
<feature type="region of interest" description="Disordered" evidence="2">
    <location>
        <begin position="592"/>
        <end position="740"/>
    </location>
</feature>
<dbReference type="Proteomes" id="UP000742024">
    <property type="component" value="Unassembled WGS sequence"/>
</dbReference>
<keyword evidence="4" id="KW-1185">Reference proteome</keyword>
<reference evidence="3 4" key="1">
    <citation type="journal article" date="2020" name="bioRxiv">
        <title>Whole genome comparisons of ergot fungi reveals the divergence and evolution of species within the genus Claviceps are the result of varying mechanisms driving genome evolution and host range expansion.</title>
        <authorList>
            <person name="Wyka S.A."/>
            <person name="Mondo S.J."/>
            <person name="Liu M."/>
            <person name="Dettman J."/>
            <person name="Nalam V."/>
            <person name="Broders K.D."/>
        </authorList>
    </citation>
    <scope>NUCLEOTIDE SEQUENCE [LARGE SCALE GENOMIC DNA]</scope>
    <source>
        <strain evidence="3 4">LM583</strain>
    </source>
</reference>
<accession>A0ABQ7PGN3</accession>
<gene>
    <name evidence="3" type="ORF">E4U57_006558</name>
</gene>
<name>A0ABQ7PGN3_9HYPO</name>
<feature type="region of interest" description="Disordered" evidence="2">
    <location>
        <begin position="265"/>
        <end position="550"/>
    </location>
</feature>
<organism evidence="3 4">
    <name type="scientific">Claviceps arundinis</name>
    <dbReference type="NCBI Taxonomy" id="1623583"/>
    <lineage>
        <taxon>Eukaryota</taxon>
        <taxon>Fungi</taxon>
        <taxon>Dikarya</taxon>
        <taxon>Ascomycota</taxon>
        <taxon>Pezizomycotina</taxon>
        <taxon>Sordariomycetes</taxon>
        <taxon>Hypocreomycetidae</taxon>
        <taxon>Hypocreales</taxon>
        <taxon>Clavicipitaceae</taxon>
        <taxon>Claviceps</taxon>
    </lineage>
</organism>
<evidence type="ECO:0000256" key="1">
    <source>
        <dbReference type="SAM" id="Coils"/>
    </source>
</evidence>
<evidence type="ECO:0000256" key="2">
    <source>
        <dbReference type="SAM" id="MobiDB-lite"/>
    </source>
</evidence>
<evidence type="ECO:0000313" key="4">
    <source>
        <dbReference type="Proteomes" id="UP000742024"/>
    </source>
</evidence>
<evidence type="ECO:0000313" key="3">
    <source>
        <dbReference type="EMBL" id="KAG5963055.1"/>
    </source>
</evidence>
<feature type="compositionally biased region" description="Polar residues" evidence="2">
    <location>
        <begin position="227"/>
        <end position="247"/>
    </location>
</feature>
<feature type="compositionally biased region" description="Polar residues" evidence="2">
    <location>
        <begin position="482"/>
        <end position="494"/>
    </location>
</feature>
<feature type="compositionally biased region" description="Polar residues" evidence="2">
    <location>
        <begin position="615"/>
        <end position="635"/>
    </location>
</feature>
<feature type="region of interest" description="Disordered" evidence="2">
    <location>
        <begin position="89"/>
        <end position="123"/>
    </location>
</feature>
<feature type="compositionally biased region" description="Polar residues" evidence="2">
    <location>
        <begin position="664"/>
        <end position="673"/>
    </location>
</feature>
<feature type="region of interest" description="Disordered" evidence="2">
    <location>
        <begin position="199"/>
        <end position="250"/>
    </location>
</feature>
<dbReference type="PANTHER" id="PTHR42023:SF1">
    <property type="entry name" value="BHLH DOMAIN-CONTAINING PROTEIN"/>
    <property type="match status" value="1"/>
</dbReference>
<comment type="caution">
    <text evidence="3">The sequence shown here is derived from an EMBL/GenBank/DDBJ whole genome shotgun (WGS) entry which is preliminary data.</text>
</comment>
<feature type="region of interest" description="Disordered" evidence="2">
    <location>
        <begin position="820"/>
        <end position="839"/>
    </location>
</feature>
<dbReference type="PANTHER" id="PTHR42023">
    <property type="entry name" value="BHLH DOMAIN-CONTAINING PROTEIN"/>
    <property type="match status" value="1"/>
</dbReference>
<sequence length="839" mass="90719">MDHYQVVAACLHPLTEEDSTDELEVDIDWLVAKKKEGEYDISLRQDLKQLPSSWRDDELTDRRCKLCNQPAAGLISFQSNPILPLEPAHPQHPQVATTPTEGPTLLASRGTASANGRDSRQTRFRWSAYPPMAPRHTPVVGPDDSCWADLDKEGVLQPLDALSMSDANVKGPNRFAVQRGKIVPQHQCSDVVLLPSQNGYGSIRSTPAHPRRSSRRTQPRLGGESNSGGRSTSSAYSHSDGEQSSPTPEYMLASSDVSRGLAALQISPPSSPEFGGATQGAGDVSPIDDGGNLHRPDLARRHLDTRHIPSQQRKVSMPNLSHAGSRDQNAAPRRQAIPPSDGRDRGWPQQGHTHTGQNVNYPDNDNGSRDVSRGERPYGVQTTISSSAKDRSKSSSPSFSQRMRLVGKSKPVAFDSRPPWNGASGRSVMVEPVRDDLTVPPLNVPPRANQRRGHAGASGAAPLGAETLTPSTGGSAMRRLLQGSSKNKPKTMTTRAGPMSAEKQYATTEIPERSCSGPPHIQNSAQEAAGSRGASPRGLQTQALGSHPPDLFMPSLHVIKRKPAPVASTASPASTYKAAGIDFLGGPVERSGAGSLVPPARVPSDSRSEAAASGTPPSRFSTTTYATSDPGSPRQSIEGIAPPSAVLPPVPSVMDRSRPIASGRSKSSGSQQPIFIAISGASTSTEELQQRQQQLLADNDRSQEKNRSVSDTTMMNRDRQSSMLSTSKPLPLAPNQGKTGDVVSQLDAQINALFHRRINIEKSIKQMTELMPRDNLLASNDVVRKREDEKQKVDNLRQELAEIQREEHELGLKLYRARKRQEREADYESTPLWVSRVAG</sequence>
<feature type="compositionally biased region" description="Basic and acidic residues" evidence="2">
    <location>
        <begin position="291"/>
        <end position="307"/>
    </location>
</feature>